<evidence type="ECO:0000259" key="6">
    <source>
        <dbReference type="Pfam" id="PF00155"/>
    </source>
</evidence>
<dbReference type="RefSeq" id="WP_063360003.1">
    <property type="nucleotide sequence ID" value="NZ_AUXZ01000002.1"/>
</dbReference>
<dbReference type="NCBIfam" id="NF006569">
    <property type="entry name" value="PRK09082.1"/>
    <property type="match status" value="1"/>
</dbReference>
<dbReference type="AlphaFoldDB" id="A0A167GRH0"/>
<dbReference type="InterPro" id="IPR015421">
    <property type="entry name" value="PyrdxlP-dep_Trfase_major"/>
</dbReference>
<comment type="similarity">
    <text evidence="2">Belongs to the class-I pyridoxal-phosphate-dependent aminotransferase family.</text>
</comment>
<evidence type="ECO:0000256" key="4">
    <source>
        <dbReference type="ARBA" id="ARBA00022679"/>
    </source>
</evidence>
<dbReference type="InterPro" id="IPR015424">
    <property type="entry name" value="PyrdxlP-dep_Trfase"/>
</dbReference>
<evidence type="ECO:0000256" key="3">
    <source>
        <dbReference type="ARBA" id="ARBA00022576"/>
    </source>
</evidence>
<proteinExistence type="inferred from homology"/>
<evidence type="ECO:0000256" key="1">
    <source>
        <dbReference type="ARBA" id="ARBA00001933"/>
    </source>
</evidence>
<reference evidence="7 8" key="1">
    <citation type="submission" date="2013-07" db="EMBL/GenBank/DDBJ databases">
        <title>Comparative Genomic and Metabolomic Analysis of Twelve Strains of Pseudoalteromonas luteoviolacea.</title>
        <authorList>
            <person name="Vynne N.G."/>
            <person name="Mansson M."/>
            <person name="Gram L."/>
        </authorList>
    </citation>
    <scope>NUCLEOTIDE SEQUENCE [LARGE SCALE GENOMIC DNA]</scope>
    <source>
        <strain evidence="7 8">H33</strain>
    </source>
</reference>
<keyword evidence="3 7" id="KW-0032">Aminotransferase</keyword>
<dbReference type="GO" id="GO:0016212">
    <property type="term" value="F:kynurenine-oxoglutarate transaminase activity"/>
    <property type="evidence" value="ECO:0007669"/>
    <property type="project" value="TreeGrafter"/>
</dbReference>
<dbReference type="EMBL" id="AUXZ01000002">
    <property type="protein sequence ID" value="KZN56321.1"/>
    <property type="molecule type" value="Genomic_DNA"/>
</dbReference>
<sequence length="379" mass="41563">MESKLPDVGTSIFSTMTGLANEHGALNLSQGFPEFDTPSQLKHALSAHTLAGYNQYAPSPGLPVLQQEIAALVARRYQQDIDAAAQVTVTAGATEALFVAIQALVRKGDEVIVFDPAYDSYRPAVELAGGRTVHIPLCAPDYAIDWTQVSAAVTQKTRAIIINSPHNPSAKTLKQADLDALKALLNKHDIYLISDEVYEHITFDGAPHLSVLRDSELAARAFVVSSFGKTFHCTGWKMGYCIAPANLTVEFRKIHQFVNFSSFTPAQLALADMLRDAPEHVDELGLFYQQKRDVLVEALAISRFKILPSEGTYFLLLDYSDISDVDDVTFCQQLVEQIGVAAIPLSVFYDKPNGDKIIRLCFAKETETLIAAAEKLCQL</sequence>
<gene>
    <name evidence="7" type="ORF">N476_06750</name>
</gene>
<dbReference type="PANTHER" id="PTHR43807">
    <property type="entry name" value="FI04487P"/>
    <property type="match status" value="1"/>
</dbReference>
<dbReference type="FunFam" id="3.40.640.10:FF:000033">
    <property type="entry name" value="Aspartate aminotransferase"/>
    <property type="match status" value="1"/>
</dbReference>
<protein>
    <submittedName>
        <fullName evidence="7">Aminotransferase</fullName>
    </submittedName>
</protein>
<evidence type="ECO:0000313" key="8">
    <source>
        <dbReference type="Proteomes" id="UP000076503"/>
    </source>
</evidence>
<feature type="domain" description="Aminotransferase class I/classII large" evidence="6">
    <location>
        <begin position="26"/>
        <end position="374"/>
    </location>
</feature>
<dbReference type="Proteomes" id="UP000076503">
    <property type="component" value="Unassembled WGS sequence"/>
</dbReference>
<accession>A0A167GRH0</accession>
<dbReference type="CDD" id="cd00609">
    <property type="entry name" value="AAT_like"/>
    <property type="match status" value="1"/>
</dbReference>
<dbReference type="SUPFAM" id="SSF53383">
    <property type="entry name" value="PLP-dependent transferases"/>
    <property type="match status" value="1"/>
</dbReference>
<evidence type="ECO:0000313" key="7">
    <source>
        <dbReference type="EMBL" id="KZN56321.1"/>
    </source>
</evidence>
<comment type="caution">
    <text evidence="7">The sequence shown here is derived from an EMBL/GenBank/DDBJ whole genome shotgun (WGS) entry which is preliminary data.</text>
</comment>
<keyword evidence="4 7" id="KW-0808">Transferase</keyword>
<dbReference type="Pfam" id="PF00155">
    <property type="entry name" value="Aminotran_1_2"/>
    <property type="match status" value="1"/>
</dbReference>
<keyword evidence="5" id="KW-0663">Pyridoxal phosphate</keyword>
<dbReference type="InterPro" id="IPR015422">
    <property type="entry name" value="PyrdxlP-dep_Trfase_small"/>
</dbReference>
<dbReference type="Gene3D" id="3.90.1150.10">
    <property type="entry name" value="Aspartate Aminotransferase, domain 1"/>
    <property type="match status" value="1"/>
</dbReference>
<dbReference type="GO" id="GO:0030170">
    <property type="term" value="F:pyridoxal phosphate binding"/>
    <property type="evidence" value="ECO:0007669"/>
    <property type="project" value="InterPro"/>
</dbReference>
<evidence type="ECO:0000256" key="5">
    <source>
        <dbReference type="ARBA" id="ARBA00022898"/>
    </source>
</evidence>
<dbReference type="InterPro" id="IPR004839">
    <property type="entry name" value="Aminotransferase_I/II_large"/>
</dbReference>
<dbReference type="PANTHER" id="PTHR43807:SF20">
    <property type="entry name" value="FI04487P"/>
    <property type="match status" value="1"/>
</dbReference>
<dbReference type="InterPro" id="IPR051326">
    <property type="entry name" value="Kynurenine-oxoglutarate_AT"/>
</dbReference>
<comment type="cofactor">
    <cofactor evidence="1">
        <name>pyridoxal 5'-phosphate</name>
        <dbReference type="ChEBI" id="CHEBI:597326"/>
    </cofactor>
</comment>
<dbReference type="PATRIC" id="fig|1365251.3.peg.200"/>
<name>A0A167GRH0_9GAMM</name>
<dbReference type="GO" id="GO:0005737">
    <property type="term" value="C:cytoplasm"/>
    <property type="evidence" value="ECO:0007669"/>
    <property type="project" value="TreeGrafter"/>
</dbReference>
<evidence type="ECO:0000256" key="2">
    <source>
        <dbReference type="ARBA" id="ARBA00007441"/>
    </source>
</evidence>
<organism evidence="7 8">
    <name type="scientific">Pseudoalteromonas luteoviolacea H33</name>
    <dbReference type="NCBI Taxonomy" id="1365251"/>
    <lineage>
        <taxon>Bacteria</taxon>
        <taxon>Pseudomonadati</taxon>
        <taxon>Pseudomonadota</taxon>
        <taxon>Gammaproteobacteria</taxon>
        <taxon>Alteromonadales</taxon>
        <taxon>Pseudoalteromonadaceae</taxon>
        <taxon>Pseudoalteromonas</taxon>
    </lineage>
</organism>
<dbReference type="OrthoDB" id="9803354at2"/>
<dbReference type="Gene3D" id="3.40.640.10">
    <property type="entry name" value="Type I PLP-dependent aspartate aminotransferase-like (Major domain)"/>
    <property type="match status" value="1"/>
</dbReference>